<feature type="region of interest" description="Disordered" evidence="1">
    <location>
        <begin position="5174"/>
        <end position="5193"/>
    </location>
</feature>
<feature type="compositionally biased region" description="Polar residues" evidence="1">
    <location>
        <begin position="6247"/>
        <end position="6265"/>
    </location>
</feature>
<feature type="region of interest" description="Disordered" evidence="1">
    <location>
        <begin position="2923"/>
        <end position="2942"/>
    </location>
</feature>
<feature type="region of interest" description="Disordered" evidence="1">
    <location>
        <begin position="4028"/>
        <end position="4050"/>
    </location>
</feature>
<feature type="compositionally biased region" description="Polar residues" evidence="1">
    <location>
        <begin position="2931"/>
        <end position="2941"/>
    </location>
</feature>
<feature type="region of interest" description="Disordered" evidence="1">
    <location>
        <begin position="3030"/>
        <end position="3059"/>
    </location>
</feature>
<gene>
    <name evidence="2" type="ORF">M513_01523</name>
</gene>
<feature type="compositionally biased region" description="Polar residues" evidence="1">
    <location>
        <begin position="4036"/>
        <end position="4049"/>
    </location>
</feature>
<keyword evidence="3" id="KW-1185">Reference proteome</keyword>
<feature type="region of interest" description="Disordered" evidence="1">
    <location>
        <begin position="6353"/>
        <end position="6382"/>
    </location>
</feature>
<feature type="region of interest" description="Disordered" evidence="1">
    <location>
        <begin position="2674"/>
        <end position="2699"/>
    </location>
</feature>
<feature type="region of interest" description="Disordered" evidence="1">
    <location>
        <begin position="1443"/>
        <end position="1467"/>
    </location>
</feature>
<feature type="compositionally biased region" description="Basic and acidic residues" evidence="1">
    <location>
        <begin position="2795"/>
        <end position="2804"/>
    </location>
</feature>
<organism evidence="2 3">
    <name type="scientific">Trichuris suis</name>
    <name type="common">pig whipworm</name>
    <dbReference type="NCBI Taxonomy" id="68888"/>
    <lineage>
        <taxon>Eukaryota</taxon>
        <taxon>Metazoa</taxon>
        <taxon>Ecdysozoa</taxon>
        <taxon>Nematoda</taxon>
        <taxon>Enoplea</taxon>
        <taxon>Dorylaimia</taxon>
        <taxon>Trichinellida</taxon>
        <taxon>Trichuridae</taxon>
        <taxon>Trichuris</taxon>
    </lineage>
</organism>
<feature type="region of interest" description="Disordered" evidence="1">
    <location>
        <begin position="6247"/>
        <end position="6266"/>
    </location>
</feature>
<name>A0A085MJM4_9BILA</name>
<evidence type="ECO:0000313" key="3">
    <source>
        <dbReference type="Proteomes" id="UP000030764"/>
    </source>
</evidence>
<feature type="region of interest" description="Disordered" evidence="1">
    <location>
        <begin position="5486"/>
        <end position="5510"/>
    </location>
</feature>
<dbReference type="EMBL" id="KL363188">
    <property type="protein sequence ID" value="KFD57420.1"/>
    <property type="molecule type" value="Genomic_DNA"/>
</dbReference>
<proteinExistence type="predicted"/>
<feature type="region of interest" description="Disordered" evidence="1">
    <location>
        <begin position="2795"/>
        <end position="2817"/>
    </location>
</feature>
<feature type="region of interest" description="Disordered" evidence="1">
    <location>
        <begin position="4288"/>
        <end position="4310"/>
    </location>
</feature>
<reference evidence="2 3" key="1">
    <citation type="journal article" date="2014" name="Nat. Genet.">
        <title>Genome and transcriptome of the porcine whipworm Trichuris suis.</title>
        <authorList>
            <person name="Jex A.R."/>
            <person name="Nejsum P."/>
            <person name="Schwarz E.M."/>
            <person name="Hu L."/>
            <person name="Young N.D."/>
            <person name="Hall R.S."/>
            <person name="Korhonen P.K."/>
            <person name="Liao S."/>
            <person name="Thamsborg S."/>
            <person name="Xia J."/>
            <person name="Xu P."/>
            <person name="Wang S."/>
            <person name="Scheerlinck J.P."/>
            <person name="Hofmann A."/>
            <person name="Sternberg P.W."/>
            <person name="Wang J."/>
            <person name="Gasser R.B."/>
        </authorList>
    </citation>
    <scope>NUCLEOTIDE SEQUENCE [LARGE SCALE GENOMIC DNA]</scope>
    <source>
        <strain evidence="2">DCEP-RM93M</strain>
    </source>
</reference>
<feature type="region of interest" description="Disordered" evidence="1">
    <location>
        <begin position="5369"/>
        <end position="5391"/>
    </location>
</feature>
<evidence type="ECO:0000313" key="2">
    <source>
        <dbReference type="EMBL" id="KFD57420.1"/>
    </source>
</evidence>
<feature type="region of interest" description="Disordered" evidence="1">
    <location>
        <begin position="5976"/>
        <end position="6003"/>
    </location>
</feature>
<feature type="region of interest" description="Disordered" evidence="1">
    <location>
        <begin position="1323"/>
        <end position="1346"/>
    </location>
</feature>
<feature type="region of interest" description="Disordered" evidence="1">
    <location>
        <begin position="841"/>
        <end position="867"/>
    </location>
</feature>
<sequence length="7453" mass="824665">MDLMLPLSQTNAISFSALHQSTAVFPPAYAFRTSVVNGAKGPNCNSWLVHNIHCWQTSRSNLLLLLAALSLANACSPGASVTGCSLKSSPANRHNGPMLIEFIKNETFSQGISVEQWLAKMVQLNSAKMNGTMVTVKFFVAPTQCKIQNGISLEHLYSKKCPIQKEMQWKKCKGFFSMEDKYSSVSCFKTVPPRKKDPEISNSVKDEVAKVNLNEDDDNSSEEVNGFKIHGVVKDHIFHSSFFIDDWYVRLIRLYENRETENGLFVKFSLAPSLCSSLITISLEQLYSSSCPVIQNDDWMLCSGIILNRTVGDYRITCRGIIRSESKKKDGDKGSNVTSSTVVSTSIEVVQVTTVLKRLIFAEVMEFNGWYARVVELRTLKREESSAFVEFTIAPSKCNIRSQVSFDQLYSNVCPIDIDGATIICKGSVFYNSNGKHTIQCGERKIHTPLPSEFPALVKTVEISEHSTHEEITVVLQNLLTEKKIETSVHSVNISSLLKVEKQTSFAYVEFIAAPAECDPSAQDPKGQRNSTVCSSSSSTVVILCKGNIPYSPNEKHNITCTEMERDDPRLPTLPPHVIPGEQEVQEFEETQEIITSIKEFIIDERITIDGHQAWLDKVIRYERHAEAIEMEFSIVDIFCGQPKLVSRNVSYTNSSAHKKQVLSLGDEKHFSAIEMEFSIVDIFCGQPKLTTTHGAGKDSCRQRNAKKKAVCNATISLIPGIRNTFKCTLPKLVQQRPGETTPADNGTEITASIKRLLVAEKIAIDGHHVRLDTLISQRRVKTGLAIEFTITDTSCDITEEMSLNMIYSESCTQVSQKKTRRCKSILSFIAGVKDTVKCDEETGDVEETDPSRPSTPEGTHTDMTTDEGITNSVKEVIFTEVMTIRGRHARVHRLIKYEKLTTGVQVEFSISETTCDGRLKISLEQIYSPMCAPEHTTTVIICKGILPFAKSMEHTIRCSGGDKLTEVDPSTSPSDGESSTVIKTINYTEVVHKVERLVFVERMIISGYYVRVDKVTKYERTTTGVDVIFIIIRTKCTSKTMITIDQLYSSNCAPQSSSDPIVCKGILPFEQMFLHQIKCAFTNGTEIPLAPTPESSIDVEVVATEEVAEVTTQIRQMMFAKKLTINNQQVRLDTLIKHTKVETGTEVEFTVIETTCSINEQITMQQLYAKFCTQEGFGKKLICKGIISTLPELKDNVQCSERDNIEEFDPSEPPTSGSYIIADPSNVNSHEITISIKKLMYVETMTIKGRHVRVEKLLKHKTVTMGIEVEFTILRTTCDGVLKTSVDPKLTESGTRPHYAKRLICKGILSLTPGVKDSVKCEETKDDSEEVDPSRPSTPGDTTTETATIEKITKSVKEFIFMKEMTIRGRHTRVEKLIEYEMVSTGVRVEFSIYETTCDGKEKIPLEEIYSALCPRADMTSVVICKGILSISGERKHTITCSGGDKLTEKPDPSIPSDGDDSTTSAQGPEYSIVLRKVKRLVFIENTIISGYYARVDKLTKYEKVTTGIDISFTIRQTTCTTRMRVTIDQLYSTTCAVQSSSDPVVCKGILPFQHTFIHHIKCFFNDGTEMVMSLMFSCIFLQYLSHPLKPMPQSPTDGEVIESAEMAEITTQIKTVMLTKKLTINGQHARLETFITHKRVESGIEVEFTITETTCSISSQVTVQQLYSRFCTLQGYGKKLICKGIIFTVSGLKDNIQCSERDDVDEYDPSEPSSPGSDEVADPTTVSTERVIISIRKLMLSETMTINGNHARVEKLISHEKVISGVQVEFSLVETTCSGKLKPTDPTKPIPGETTPTETVEEKTITASIKRLIVTQRITIEGSQARFETLIILRKVKRLVFIENTIISGYYARVDKLTKYEKVTTGIDISFTIRQTTCTTRMRVTIDQLYSTTCAVQSSSDPVVCKGILPFQHTFIHHIKCFFNDGTEMPLKPMPQSPTDGEVIESAEMAEITTQIKTVMLTKKLTINGQHARLETFITHKRVESGIEVEFTITETTCSISSQVTVQQLYSRFCTLQGYGKKLICKGIIFTVSGLKDNIQCSERDDVDEYDPSEPSSPGSDEVADPTTVSTERVIISIRKLMLSETMTINGNHARVEKLISHEKVISGVQVEFSLVETTCSGKLKIQLEALYSHYCTQVQTTNTIVCKGLLPARSDKRHTIRCSGGDKLVEPTDPTKPIPGETTPTETVEEKTITASIKRLIVTQRITIEGSQARFETLISHKKTETGIQVVFIVTDPNCSNKPGTSFDITVPESCTRLGYTKKLICRGILTLVPGAKDSVKCEDPKDYIEQIDPSQPTTPGDKHTDTITTEIITISVKEILFVETMTIKGRHARVEKLIKYQKVPTGVQVEFSIFETICDGTLKIPLAQLYSTMCSRAETTTAVICKGVILSSSSLKHTIKCSGGDKLTEDRPSDPSTGGDIPTGEHAVEYSIVLRKVERLVFIEKMTISGYYVRVVKLTKYAKWHCGIDVMFTIKQTTCTSHLAVTIDQLYSSTCSVQRHAVAAVCRGILPFKQTFMHRIKCFFLNGTETVTYLLVALHILCTCSLSSCYQRILILLPPLSTKPTDVGILETPEVAQVTAQIKRVIMTKRLTVNGQHARFDTLISQKKVTNGIEVEFTITDTSCNGNMEVTEDELYGQSCARQGYTKKLICKAIISITSRDYGDVKCSEEDDVEQVDPSQPSTPGTEDITDPTTTVSSEEITISIKKLIFSETTTINGHHVRVEKLVNYQKVTSGVNVEFTIVETSCSSRLKVSFNMIYSRHCTKAQAVAVVCKGLLPLVPGITHTIKCPGVDKRTEPEPSKPTSPGGDVITGPAINTEEVTVAIKKVMFSETMTISGHHVRVEKLIRAQKVTSGVFVEFTILETSCSSRLRLKMEMIYSHRCKVVHSNRVVRCNGILPMPDGGKHSIRCSAGDKLTDNYDPEPSIPTDSATESPVQTDKPEIMSKLRLLTFVEKFTIRGHYVRIDSLKTAHTVPGGTQVVFTITATVCSIRLKITLEQLYQDSCRPQSPSVQQICKGLLPSNSLSKHSIKCSDPKGDSEYPIPSIPSPGQPTEAETAEIKKITNSINLSQRITVNGQSARFDKLITHKRTQFGIEIEFTVMDPRSDSTGGTSSAVDPSGSLITSSFTKKLICRGTLSLVPGVKDSVKCEELKDGDEQHLKPSLPTPGQPTEAETVEIKKITTSIKRLIVSQRITVNEQAARFDKLISHKRTQSGIEIVFTVMDPRSDSSAETSIGVDPSGSLTGVRYTKKLICKGILSLVPGVKDSVNCEEAKDDGEQTDPWRPSTPGSGSVTDPTTASSEEITISVQRLMFHETMTINGYHVRVERLTRRENVNSALYVEFTIAQTTCSGRLGLTMESVYSHRCPVAEGVSVVVCKGFLPSVAGGKHTIICSGGDKLTQLPTDSPFIPGESVVSDATNRTHVAELLKKVIYFDRTYLRGYYPRLVSLSGFERASHQDLEVQFSIAASNCSSLHQVSLEQLYTDICPVNECCSWLTCTGTLPLVKRRNYNIRCIIAVTFSGSMQNMKLLLSLLLATFSAANDCSAGDSPNSCSLIDYPPERYDGPMLIEFIKNQTFNKGTLFNEWLTKITRLDTARRSGTAIKVSFYAAPTQCRTVLKTSLEDLYSRKCPLQSEKKWKKCIGTFRMERSRSSISCGSLVAAEDEDSEVTASVKDRESTLVLMDNVAVKHAEAMRVDEVVKDHIFHSSFFVEGWHVRLIKLEESRRTPKGLFVKFTLAPSLCEQNLTVSKEQLYSSSCPIIQNEEQMLCSGIILNRTAGDYRITCRIVMRTKLYDQTISTVIHEDISSSTTQVFSSIETTRIIIVLKRLILKEVMQINNRYVRVVQLGRMIRKETGIYVTFEVAPTMCSTTSKINLEQLYSPSCPVDTNAFTVSCNGTVELTKDGKHKIQCAEEHVTAPAVNVGLVEGTEETTITTSIKQMIITEAVKVDGHAAHFDKLIKRKTTERSSEVEFTVTDADYTDPSESAFDTIYSETSTQLTYTKKVLCKGTLSLVPGVKDTVKCEGRDDNVEQTDPSKPTNGSSDPTVVGSIEYSKVVHKVERLVFIEKMTISGYYVRVNQLTKYEKVDTGIDIAFTVIPTGCETKVKVYDPSCSPKLSADDLLVTIDQLYSAMCIPQSSSDPIECKGILPFQQTFMHHIKCFFSDGTEMPLGPSTSDPMDAEGLETAEMTEVTTRIKEMMIAKKFSIRNHHAQLDTLITHKTVDTGIEVEFTITETTCDINNELTAEELYDPSCVVHVQAKRLICKGIIYNIPGLKDNVQCSERDDVEEFDPSKPATPGSDPTTVKPEEITIEIRKLMYFNAMTINKHHVRVESLTKVEKVTSGAFVEFTIAQTTCSERLSVKLDELYSERCISLYNTSLVTCKGLLPLVHGVSHTIRCSGGDKLTDKDSSRPSIPSTGGDEQLNDRSRILSRVKLLAFSEKFTIKGSYARVDLLTNVATVQAGTEVEFSITASACSIRLTITLEQLYSTICSPQQPSAFQICKGVLPSNAHTQHTIKCGALIGDEEVRIDSCFSSWYSRLLTFYRVVFTFNRAADLAELAFYNFLMNTQFQHDEPTTPTPEETTPPPTKQDIQITKSVKRLIATEKITIEGKLAKFEKLIRHEKTETGIEVEFIVADSNSEGTTEGSTGTADHEAFTRPVRKLRCKGVLSLLPGVKDKVECEEVKDQAEQVDPSLPSTPGSVQTDLTTTDGIIQSAKVLIFIEAMTIKGRHARVENLIKYEKVTTGVQVEFSIYQTTCDGRRKISFEQLYSSHCARVETTAIVICKGILPYRPSSKHTVRCPGGDKLATEVDPSKPADTDGQITEHSKMVRKVERLVFIEKMTIGDYYVHVDNLVKYEKVTDGIEIVFTIRQTSCTTQMTVTIDELYSSMCAPGSLSDPVVCRGVLPYELIFTHQIKCSFPDGTEKPLGPQSPEREDTEVHETAELAEITRQIKRIMITKKLSINGQHARFDTLIKHTKVETGTEVEFTVTETSCDSNVELSVEQLYGLSCIQHGHGKMLICKGIISNDPAVKDNIQCSEQDDVDEFDPSHPVTPGSVITIDPTFAGSEKVEISIKKLMFAETMTINKHHVRVQKLVSYEKVSSGVRVEFTIVETVCNGKLRIPLENIYSSLCRRKDTVEVVICKGVVPFSTTVKHTVICSGGDKLTTEEVVPTTPSPDDEGSGTTDTSTTEYFKIVRKVERLVFIEKMTINGYYVRVDKLSKYEQTATGVDIIFTIKQTTCTSQVKLTFDQLYSSECSTQRFFDPVVCKGILPFEQTFVHQIKCYFTNGTETPLAPQEPGRTDLEVSESPELAKITTQIKRVIFTKKLTIDGQHARLDTLITHKTVESGSEVEFTITETSCDSNVEYDPSEPSSPGSDEVADPTTVSTERVIISIRKLMLSETMTINGNHARVEKLISHEKVISGVQVEFSLVETTCSGKLKIQLEALYSHYCTQVQTTNTIVCKGLLPARSDKRHTIRCSGGDKLVEPTDPTKPIPGETTPTETVEEKTITASIKRLIVTQRITIEGSQARFETLISHKKTETGIQVVFIVTDPNCSNKPGTSFDITVPESCTRLGYTKKLICRGILTLVPGAKDSVKCEDPKDYIEQIDPSQPTTPGDKHTDTITTEIITISVKEILFVETMTIKGRHARVEKLIKYQKVPTGVQVEFSIFETICDGTLKIPLAQLYSTMCSRAETTSVIVCKGVILSSSSLKHTIKCSGADKLTEDRPSDPSTGGDIPTGEHAVEYSIVLRKVERLVFIEKMTISGYYVRVVKICKYAKATSGIDVMFTIKQTTCTSHLAVTIDQLYSSTCSVQTHAVAVVCKGILPFKQTFTHGIKCFFPNGTETVTCLSFASSISAYRLSTKPTDVGILETPEVAQVTAQIKRVIMTKRLTVNGQHARFDTLISQKKVTNGIEVEFTVTDTSCNGNFELTEDQLYGQSCARQGYTKKLICKAIISITSRDHGDVKCSEEDDVEQVDPSQPSTPGTEDITDPTTTVSSEEITISIKKLIFSETTTINGHHVRVEKLVNYQKVTSGVNVEFTIVETSCSSRLKVSLNMIYSQHCTKAQAVAVVCNGLLPLVRGITHTIKCPGVDKRTETSSINSSSLQFMYAIINHNPEPSKPTTPGGNVTTDPTINTEEVTASIKKIMLSEIMTISGHHVRVQKLIRAQKVTSGVFVEFTILETSCSGRLRLTLEVIYSHRCKVVRINRVVRCNGILPMPAGGKHSIRCSDGDKLTDNYNPEPSIPTDSEGAQQTDKPEIMSKLRLLTFVEKFTIRGHYVRIDSLTSAHTVAGGTQVVFTIAATVCSIRLKITLEQLYQDSCRPQSPSVQQICKGLLPSNSLSKHSIKCSDPKGDSEYPIPSIPSPGQPTEAETAEIKKITNSIKRLIVSQRITVNEQAARFERLISHKKTKSGIEIVFTVTDPRSDETSFGVDPSGVKKLICRGILSLVPGVKDSIKCEELKETDEEYLKPSLPTPGQPTEAETAEIKKITSSIKRLIVSQRITVNGQPASFDKLVTHKRTQSGIEIVFIVVDPLSGSPAGTSSGVDPSGSLITSSFTKKLICRGILSLVPGVKDSVKCEELKDGDEQYLKPSLPTPGQPTEAETVEITKITTSIKRLIVSQGITVNGQPARFDKLVTHKKTQSGIEIEFTVMDPRSDSTGGTSSGADPSGSLTVLGITKKLICKGVLSLVPGVKDSIKCEEVKDNVEEGPTPSLPGLDQTTQEDITEMMKITASIKRLIVAQGITVSGQLARFETLITHKRTEFGIEIVFTVTDPRSDGTDETSSGVDPSGTLITLIHKKRLICKGILSMVPGGNNDIKCEDPKDHFEEYPKPGFPTTVQSAQAAIEEILRITASIKRLIVSERITVNEQQARFETLISHKRTQSAIEIVFTVMDPRSDSTGETSSGVDPSGTLGTVLYSKKLICKGILSLVPGVKDSIKCEEVKDNYEQIDPFLPSTPSPPWANDPATTVVETAEYVKILRKVERLVFIEKMTVGGYYVRVDKLTKIEKVAAGINIAFTIIPTMCAAKVTVTIDQLYSASCAVRSSSYALICKGVFPLGQTFEHQIRCFFANGTETPLPSQPSDPTDVEVVETAEIAEVTTQIKRTITTKRLTINGQHARLDTLITHKKVSTGIQVEFTITETTCDGSVLVTVEQLYGLSCIRRGGKKLVCKGIITNVPGLEDNIECSERDDVDEFDPSLPSTSSSDVMVDATTVSLEKATISVQRLMLSETMTIKGHHIRVEKLTKVQKVMSGVLVEFSILETTCSGRLRLTLEVIYSQRCSVVQSATVIVCKGLLPVRQGVSHTIRCTGGDKLIEEYPGSSLYPSDSDGQVDKDSIYLLLRKTLFNKSIHLNGWYARLVSLDKIQRSIRNELLVSFTIAPSMCKIERKMSLIELYTSSCPVNDRCLWLTCEGILPTASNAEYNFRCSAVVTFNGPQFL</sequence>
<feature type="region of interest" description="Disordered" evidence="1">
    <location>
        <begin position="2408"/>
        <end position="2427"/>
    </location>
</feature>
<dbReference type="Proteomes" id="UP000030764">
    <property type="component" value="Unassembled WGS sequence"/>
</dbReference>
<evidence type="ECO:0000256" key="1">
    <source>
        <dbReference type="SAM" id="MobiDB-lite"/>
    </source>
</evidence>
<feature type="region of interest" description="Disordered" evidence="1">
    <location>
        <begin position="3274"/>
        <end position="3304"/>
    </location>
</feature>
<feature type="region of interest" description="Disordered" evidence="1">
    <location>
        <begin position="4577"/>
        <end position="4596"/>
    </location>
</feature>
<feature type="region of interest" description="Disordered" evidence="1">
    <location>
        <begin position="2165"/>
        <end position="2189"/>
    </location>
</feature>
<feature type="region of interest" description="Disordered" evidence="1">
    <location>
        <begin position="4407"/>
        <end position="4428"/>
    </location>
</feature>
<feature type="region of interest" description="Disordered" evidence="1">
    <location>
        <begin position="2047"/>
        <end position="2070"/>
    </location>
</feature>
<accession>A0A085MJM4</accession>
<feature type="compositionally biased region" description="Polar residues" evidence="1">
    <location>
        <begin position="852"/>
        <end position="867"/>
    </location>
</feature>
<feature type="region of interest" description="Disordered" evidence="1">
    <location>
        <begin position="1704"/>
        <end position="1727"/>
    </location>
</feature>
<protein>
    <submittedName>
        <fullName evidence="2">Uncharacterized protein</fullName>
    </submittedName>
</protein>
<feature type="compositionally biased region" description="Polar residues" evidence="1">
    <location>
        <begin position="3291"/>
        <end position="3304"/>
    </location>
</feature>